<dbReference type="Proteomes" id="UP000814140">
    <property type="component" value="Unassembled WGS sequence"/>
</dbReference>
<keyword evidence="2" id="KW-1185">Reference proteome</keyword>
<name>A0ACB8SFP2_9AGAM</name>
<sequence>MGLSMFFGQEAPSIDLSDEAVNRRAGYYLTGLGTMAADSVSVNMPHRAAGSSSTSESDVHRGYDLTPSMFYNGPMAGQSHSTSGEGRRGPYAVPRCWLVGEDGTGQDYLPMLPCRRLNEWSIGIGCPFFISSREFFRALEETRSHPSGQCPWGYSSDEMAFVATAHGTDRTACLFREMCTYQISVQRASEDERRQGKEHPRHWKAGGTGSYSTVRYFNGSRDCFGR</sequence>
<organism evidence="1 2">
    <name type="scientific">Artomyces pyxidatus</name>
    <dbReference type="NCBI Taxonomy" id="48021"/>
    <lineage>
        <taxon>Eukaryota</taxon>
        <taxon>Fungi</taxon>
        <taxon>Dikarya</taxon>
        <taxon>Basidiomycota</taxon>
        <taxon>Agaricomycotina</taxon>
        <taxon>Agaricomycetes</taxon>
        <taxon>Russulales</taxon>
        <taxon>Auriscalpiaceae</taxon>
        <taxon>Artomyces</taxon>
    </lineage>
</organism>
<evidence type="ECO:0000313" key="1">
    <source>
        <dbReference type="EMBL" id="KAI0054501.1"/>
    </source>
</evidence>
<proteinExistence type="predicted"/>
<protein>
    <submittedName>
        <fullName evidence="1">Uncharacterized protein</fullName>
    </submittedName>
</protein>
<reference evidence="1" key="1">
    <citation type="submission" date="2021-03" db="EMBL/GenBank/DDBJ databases">
        <authorList>
            <consortium name="DOE Joint Genome Institute"/>
            <person name="Ahrendt S."/>
            <person name="Looney B.P."/>
            <person name="Miyauchi S."/>
            <person name="Morin E."/>
            <person name="Drula E."/>
            <person name="Courty P.E."/>
            <person name="Chicoki N."/>
            <person name="Fauchery L."/>
            <person name="Kohler A."/>
            <person name="Kuo A."/>
            <person name="Labutti K."/>
            <person name="Pangilinan J."/>
            <person name="Lipzen A."/>
            <person name="Riley R."/>
            <person name="Andreopoulos W."/>
            <person name="He G."/>
            <person name="Johnson J."/>
            <person name="Barry K.W."/>
            <person name="Grigoriev I.V."/>
            <person name="Nagy L."/>
            <person name="Hibbett D."/>
            <person name="Henrissat B."/>
            <person name="Matheny P.B."/>
            <person name="Labbe J."/>
            <person name="Martin F."/>
        </authorList>
    </citation>
    <scope>NUCLEOTIDE SEQUENCE</scope>
    <source>
        <strain evidence="1">HHB10654</strain>
    </source>
</reference>
<evidence type="ECO:0000313" key="2">
    <source>
        <dbReference type="Proteomes" id="UP000814140"/>
    </source>
</evidence>
<accession>A0ACB8SFP2</accession>
<gene>
    <name evidence="1" type="ORF">BV25DRAFT_1903857</name>
</gene>
<comment type="caution">
    <text evidence="1">The sequence shown here is derived from an EMBL/GenBank/DDBJ whole genome shotgun (WGS) entry which is preliminary data.</text>
</comment>
<dbReference type="EMBL" id="MU277409">
    <property type="protein sequence ID" value="KAI0054501.1"/>
    <property type="molecule type" value="Genomic_DNA"/>
</dbReference>
<reference evidence="1" key="2">
    <citation type="journal article" date="2022" name="New Phytol.">
        <title>Evolutionary transition to the ectomycorrhizal habit in the genomes of a hyperdiverse lineage of mushroom-forming fungi.</title>
        <authorList>
            <person name="Looney B."/>
            <person name="Miyauchi S."/>
            <person name="Morin E."/>
            <person name="Drula E."/>
            <person name="Courty P.E."/>
            <person name="Kohler A."/>
            <person name="Kuo A."/>
            <person name="LaButti K."/>
            <person name="Pangilinan J."/>
            <person name="Lipzen A."/>
            <person name="Riley R."/>
            <person name="Andreopoulos W."/>
            <person name="He G."/>
            <person name="Johnson J."/>
            <person name="Nolan M."/>
            <person name="Tritt A."/>
            <person name="Barry K.W."/>
            <person name="Grigoriev I.V."/>
            <person name="Nagy L.G."/>
            <person name="Hibbett D."/>
            <person name="Henrissat B."/>
            <person name="Matheny P.B."/>
            <person name="Labbe J."/>
            <person name="Martin F.M."/>
        </authorList>
    </citation>
    <scope>NUCLEOTIDE SEQUENCE</scope>
    <source>
        <strain evidence="1">HHB10654</strain>
    </source>
</reference>